<feature type="transmembrane region" description="Helical" evidence="1">
    <location>
        <begin position="140"/>
        <end position="158"/>
    </location>
</feature>
<dbReference type="GO" id="GO:0000271">
    <property type="term" value="P:polysaccharide biosynthetic process"/>
    <property type="evidence" value="ECO:0007669"/>
    <property type="project" value="TreeGrafter"/>
</dbReference>
<sequence>MDCAEINKVEDLKPLTSLRFFAAMMIVVLHSLLFWPWFTGAPSALTSGVSFFFVLSGFILTHVYSVKGVASYWGFVRDRVSRIWPMHMFALLLLIIFVRNDVATYDGVGLFSKSSQFVVDVFLLQSLTPFEIIIFSWNSVSWSISTELFFYLAFPFLLMNINSTWRLKMVSAAFISVGYAFLIFTLLNEQTSGKGLITPSSAIHANPIFRAFEFCLGICSWVIWRKYIKKLKLSFFVWSIIEIAVVVNVAVWVLFFHKALLAFFDDASPLKLIFRILGSAWVYAALIIVCASGRGVIGKILNNKALIFLGEISFAVYMLHMILMKFFAFSLAPDYQVGPVVFFMILIMLSAGCHFAIEKPMQKLLRTNERVNKKLVANTL</sequence>
<keyword evidence="1" id="KW-0472">Membrane</keyword>
<proteinExistence type="predicted"/>
<feature type="domain" description="Acyltransferase 3" evidence="2">
    <location>
        <begin position="17"/>
        <end position="351"/>
    </location>
</feature>
<name>A0A6L5C3K0_9PSED</name>
<gene>
    <name evidence="3" type="ORF">FX983_02724</name>
</gene>
<dbReference type="Pfam" id="PF01757">
    <property type="entry name" value="Acyl_transf_3"/>
    <property type="match status" value="1"/>
</dbReference>
<feature type="transmembrane region" description="Helical" evidence="1">
    <location>
        <begin position="236"/>
        <end position="260"/>
    </location>
</feature>
<feature type="transmembrane region" description="Helical" evidence="1">
    <location>
        <begin position="84"/>
        <end position="105"/>
    </location>
</feature>
<feature type="transmembrane region" description="Helical" evidence="1">
    <location>
        <begin position="20"/>
        <end position="38"/>
    </location>
</feature>
<evidence type="ECO:0000313" key="3">
    <source>
        <dbReference type="EMBL" id="KAF2394742.1"/>
    </source>
</evidence>
<feature type="transmembrane region" description="Helical" evidence="1">
    <location>
        <begin position="305"/>
        <end position="328"/>
    </location>
</feature>
<dbReference type="PANTHER" id="PTHR23028:SF131">
    <property type="entry name" value="BLR2367 PROTEIN"/>
    <property type="match status" value="1"/>
</dbReference>
<feature type="transmembrane region" description="Helical" evidence="1">
    <location>
        <begin position="340"/>
        <end position="357"/>
    </location>
</feature>
<feature type="transmembrane region" description="Helical" evidence="1">
    <location>
        <begin position="45"/>
        <end position="64"/>
    </location>
</feature>
<evidence type="ECO:0000313" key="4">
    <source>
        <dbReference type="Proteomes" id="UP000475265"/>
    </source>
</evidence>
<comment type="caution">
    <text evidence="3">The sequence shown here is derived from an EMBL/GenBank/DDBJ whole genome shotgun (WGS) entry which is preliminary data.</text>
</comment>
<dbReference type="InterPro" id="IPR050879">
    <property type="entry name" value="Acyltransferase_3"/>
</dbReference>
<reference evidence="3 4" key="1">
    <citation type="submission" date="2019-12" db="EMBL/GenBank/DDBJ databases">
        <title>Endophytic bacteria associated with Panax ginseng seedlings.</title>
        <authorList>
            <person name="Park J.M."/>
            <person name="Shin R."/>
            <person name="Jo S.H."/>
        </authorList>
    </citation>
    <scope>NUCLEOTIDE SEQUENCE [LARGE SCALE GENOMIC DNA]</scope>
    <source>
        <strain evidence="3 4">PgKB32</strain>
    </source>
</reference>
<organism evidence="3 4">
    <name type="scientific">Pseudomonas frederiksbergensis</name>
    <dbReference type="NCBI Taxonomy" id="104087"/>
    <lineage>
        <taxon>Bacteria</taxon>
        <taxon>Pseudomonadati</taxon>
        <taxon>Pseudomonadota</taxon>
        <taxon>Gammaproteobacteria</taxon>
        <taxon>Pseudomonadales</taxon>
        <taxon>Pseudomonadaceae</taxon>
        <taxon>Pseudomonas</taxon>
    </lineage>
</organism>
<accession>A0A6L5C3K0</accession>
<keyword evidence="1" id="KW-1133">Transmembrane helix</keyword>
<dbReference type="PANTHER" id="PTHR23028">
    <property type="entry name" value="ACETYLTRANSFERASE"/>
    <property type="match status" value="1"/>
</dbReference>
<protein>
    <recommendedName>
        <fullName evidence="2">Acyltransferase 3 domain-containing protein</fullName>
    </recommendedName>
</protein>
<feature type="transmembrane region" description="Helical" evidence="1">
    <location>
        <begin position="170"/>
        <end position="187"/>
    </location>
</feature>
<feature type="transmembrane region" description="Helical" evidence="1">
    <location>
        <begin position="272"/>
        <end position="293"/>
    </location>
</feature>
<dbReference type="Proteomes" id="UP000475265">
    <property type="component" value="Unassembled WGS sequence"/>
</dbReference>
<dbReference type="InterPro" id="IPR002656">
    <property type="entry name" value="Acyl_transf_3_dom"/>
</dbReference>
<keyword evidence="1" id="KW-0812">Transmembrane</keyword>
<evidence type="ECO:0000256" key="1">
    <source>
        <dbReference type="SAM" id="Phobius"/>
    </source>
</evidence>
<dbReference type="RefSeq" id="WP_163909907.1">
    <property type="nucleotide sequence ID" value="NZ_JAAAXX010000001.1"/>
</dbReference>
<dbReference type="GO" id="GO:0016747">
    <property type="term" value="F:acyltransferase activity, transferring groups other than amino-acyl groups"/>
    <property type="evidence" value="ECO:0007669"/>
    <property type="project" value="InterPro"/>
</dbReference>
<dbReference type="GO" id="GO:0016020">
    <property type="term" value="C:membrane"/>
    <property type="evidence" value="ECO:0007669"/>
    <property type="project" value="TreeGrafter"/>
</dbReference>
<dbReference type="AlphaFoldDB" id="A0A6L5C3K0"/>
<evidence type="ECO:0000259" key="2">
    <source>
        <dbReference type="Pfam" id="PF01757"/>
    </source>
</evidence>
<dbReference type="EMBL" id="JAAAXX010000001">
    <property type="protein sequence ID" value="KAF2394742.1"/>
    <property type="molecule type" value="Genomic_DNA"/>
</dbReference>